<dbReference type="AlphaFoldDB" id="A0A2U1N2I4"/>
<evidence type="ECO:0000313" key="1">
    <source>
        <dbReference type="EMBL" id="PWA67676.1"/>
    </source>
</evidence>
<dbReference type="STRING" id="35608.A0A2U1N2I4"/>
<dbReference type="OrthoDB" id="1750655at2759"/>
<gene>
    <name evidence="1" type="ORF">CTI12_AA316070</name>
</gene>
<keyword evidence="2" id="KW-1185">Reference proteome</keyword>
<dbReference type="Proteomes" id="UP000245207">
    <property type="component" value="Unassembled WGS sequence"/>
</dbReference>
<reference evidence="1 2" key="1">
    <citation type="journal article" date="2018" name="Mol. Plant">
        <title>The genome of Artemisia annua provides insight into the evolution of Asteraceae family and artemisinin biosynthesis.</title>
        <authorList>
            <person name="Shen Q."/>
            <person name="Zhang L."/>
            <person name="Liao Z."/>
            <person name="Wang S."/>
            <person name="Yan T."/>
            <person name="Shi P."/>
            <person name="Liu M."/>
            <person name="Fu X."/>
            <person name="Pan Q."/>
            <person name="Wang Y."/>
            <person name="Lv Z."/>
            <person name="Lu X."/>
            <person name="Zhang F."/>
            <person name="Jiang W."/>
            <person name="Ma Y."/>
            <person name="Chen M."/>
            <person name="Hao X."/>
            <person name="Li L."/>
            <person name="Tang Y."/>
            <person name="Lv G."/>
            <person name="Zhou Y."/>
            <person name="Sun X."/>
            <person name="Brodelius P.E."/>
            <person name="Rose J.K.C."/>
            <person name="Tang K."/>
        </authorList>
    </citation>
    <scope>NUCLEOTIDE SEQUENCE [LARGE SCALE GENOMIC DNA]</scope>
    <source>
        <strain evidence="2">cv. Huhao1</strain>
        <tissue evidence="1">Leaf</tissue>
    </source>
</reference>
<name>A0A2U1N2I4_ARTAN</name>
<proteinExistence type="predicted"/>
<organism evidence="1 2">
    <name type="scientific">Artemisia annua</name>
    <name type="common">Sweet wormwood</name>
    <dbReference type="NCBI Taxonomy" id="35608"/>
    <lineage>
        <taxon>Eukaryota</taxon>
        <taxon>Viridiplantae</taxon>
        <taxon>Streptophyta</taxon>
        <taxon>Embryophyta</taxon>
        <taxon>Tracheophyta</taxon>
        <taxon>Spermatophyta</taxon>
        <taxon>Magnoliopsida</taxon>
        <taxon>eudicotyledons</taxon>
        <taxon>Gunneridae</taxon>
        <taxon>Pentapetalae</taxon>
        <taxon>asterids</taxon>
        <taxon>campanulids</taxon>
        <taxon>Asterales</taxon>
        <taxon>Asteraceae</taxon>
        <taxon>Asteroideae</taxon>
        <taxon>Anthemideae</taxon>
        <taxon>Artemisiinae</taxon>
        <taxon>Artemisia</taxon>
    </lineage>
</organism>
<evidence type="ECO:0000313" key="2">
    <source>
        <dbReference type="Proteomes" id="UP000245207"/>
    </source>
</evidence>
<comment type="caution">
    <text evidence="1">The sequence shown here is derived from an EMBL/GenBank/DDBJ whole genome shotgun (WGS) entry which is preliminary data.</text>
</comment>
<protein>
    <submittedName>
        <fullName evidence="1">Kinesin-like protein KIN-4C</fullName>
    </submittedName>
</protein>
<dbReference type="EMBL" id="PKPP01003788">
    <property type="protein sequence ID" value="PWA67676.1"/>
    <property type="molecule type" value="Genomic_DNA"/>
</dbReference>
<sequence>MASQLSEAEERERAFSRKGRWNHVRSLADAKTIMKNLFNLALSSKYAIKQDIYEIFVEPGDPEEVMHDYVWVRVSACQKENQLRYQRASVILAAAKTPTDSGNFTTTSISFKYISLSNGLESREPTSSETRDHGDILAEPLKVLQQVLDDETHALEIVGYSHPGKTYSSVSYT</sequence>
<accession>A0A2U1N2I4</accession>